<dbReference type="SMART" id="SM01417">
    <property type="entry name" value="Solute_trans_a"/>
    <property type="match status" value="1"/>
</dbReference>
<feature type="transmembrane region" description="Helical" evidence="6">
    <location>
        <begin position="40"/>
        <end position="62"/>
    </location>
</feature>
<dbReference type="EMBL" id="JAIZAY010000005">
    <property type="protein sequence ID" value="KAJ8041707.1"/>
    <property type="molecule type" value="Genomic_DNA"/>
</dbReference>
<dbReference type="AlphaFoldDB" id="A0A9Q1CB64"/>
<gene>
    <name evidence="7" type="ORF">HOLleu_12597</name>
</gene>
<keyword evidence="2 6" id="KW-0812">Transmembrane</keyword>
<evidence type="ECO:0000256" key="6">
    <source>
        <dbReference type="SAM" id="Phobius"/>
    </source>
</evidence>
<dbReference type="Proteomes" id="UP001152320">
    <property type="component" value="Chromosome 5"/>
</dbReference>
<dbReference type="PANTHER" id="PTHR23423">
    <property type="entry name" value="ORGANIC SOLUTE TRANSPORTER-RELATED"/>
    <property type="match status" value="1"/>
</dbReference>
<accession>A0A9Q1CB64</accession>
<comment type="caution">
    <text evidence="7">The sequence shown here is derived from an EMBL/GenBank/DDBJ whole genome shotgun (WGS) entry which is preliminary data.</text>
</comment>
<dbReference type="GO" id="GO:0016020">
    <property type="term" value="C:membrane"/>
    <property type="evidence" value="ECO:0007669"/>
    <property type="project" value="UniProtKB-SubCell"/>
</dbReference>
<feature type="transmembrane region" description="Helical" evidence="6">
    <location>
        <begin position="159"/>
        <end position="177"/>
    </location>
</feature>
<feature type="transmembrane region" description="Helical" evidence="6">
    <location>
        <begin position="239"/>
        <end position="263"/>
    </location>
</feature>
<dbReference type="OrthoDB" id="5832279at2759"/>
<organism evidence="7 8">
    <name type="scientific">Holothuria leucospilota</name>
    <name type="common">Black long sea cucumber</name>
    <name type="synonym">Mertensiothuria leucospilota</name>
    <dbReference type="NCBI Taxonomy" id="206669"/>
    <lineage>
        <taxon>Eukaryota</taxon>
        <taxon>Metazoa</taxon>
        <taxon>Echinodermata</taxon>
        <taxon>Eleutherozoa</taxon>
        <taxon>Echinozoa</taxon>
        <taxon>Holothuroidea</taxon>
        <taxon>Aspidochirotacea</taxon>
        <taxon>Aspidochirotida</taxon>
        <taxon>Holothuriidae</taxon>
        <taxon>Holothuria</taxon>
    </lineage>
</organism>
<sequence length="349" mass="39664">MGFETMMNPNSTVDSCPETDPSSTEVWEVVVSDSRLKGGFITMTIMAILLLCSFTEAFVYNARKIPHGEKATSLIWICGMFPIFAATSLLGLYFPRAIVLCNLTASLYFSVSIYQAWLLFMFYFGDEGMAYTCMAGQDVRIFSCFSKPKVTIGKKTFRWLKAGILQAATLQPVILFVEDILWLNGTYHSSKLVWNDAFLYLNALSLISSTIALIALVITYKASKIHLKTQFYITPKFTIVILALIFANMQIILLHILTFSGAIPCNPPFKSQQRAHRYQCLILLIESFCIQPFVLMYFRTRKGNMVGVLETRETSFKYDVLSNGYIRTKQKYPRRDFSGPVHFNTYTSI</sequence>
<evidence type="ECO:0000256" key="2">
    <source>
        <dbReference type="ARBA" id="ARBA00022692"/>
    </source>
</evidence>
<feature type="transmembrane region" description="Helical" evidence="6">
    <location>
        <begin position="106"/>
        <end position="124"/>
    </location>
</feature>
<feature type="transmembrane region" description="Helical" evidence="6">
    <location>
        <begin position="74"/>
        <end position="94"/>
    </location>
</feature>
<evidence type="ECO:0000313" key="8">
    <source>
        <dbReference type="Proteomes" id="UP001152320"/>
    </source>
</evidence>
<evidence type="ECO:0000313" key="7">
    <source>
        <dbReference type="EMBL" id="KAJ8041707.1"/>
    </source>
</evidence>
<keyword evidence="3 6" id="KW-1133">Transmembrane helix</keyword>
<evidence type="ECO:0000256" key="3">
    <source>
        <dbReference type="ARBA" id="ARBA00022989"/>
    </source>
</evidence>
<reference evidence="7" key="1">
    <citation type="submission" date="2021-10" db="EMBL/GenBank/DDBJ databases">
        <title>Tropical sea cucumber genome reveals ecological adaptation and Cuvierian tubules defense mechanism.</title>
        <authorList>
            <person name="Chen T."/>
        </authorList>
    </citation>
    <scope>NUCLEOTIDE SEQUENCE</scope>
    <source>
        <strain evidence="7">Nanhai2018</strain>
        <tissue evidence="7">Muscle</tissue>
    </source>
</reference>
<proteinExistence type="predicted"/>
<dbReference type="InterPro" id="IPR005178">
    <property type="entry name" value="Ostalpha/TMEM184C"/>
</dbReference>
<keyword evidence="4 6" id="KW-0472">Membrane</keyword>
<keyword evidence="8" id="KW-1185">Reference proteome</keyword>
<evidence type="ECO:0000256" key="1">
    <source>
        <dbReference type="ARBA" id="ARBA00004141"/>
    </source>
</evidence>
<protein>
    <submittedName>
        <fullName evidence="7">Organic solute transporter subunit alpha</fullName>
    </submittedName>
</protein>
<dbReference type="Pfam" id="PF03619">
    <property type="entry name" value="Solute_trans_a"/>
    <property type="match status" value="1"/>
</dbReference>
<evidence type="ECO:0000256" key="4">
    <source>
        <dbReference type="ARBA" id="ARBA00023136"/>
    </source>
</evidence>
<comment type="subcellular location">
    <subcellularLocation>
        <location evidence="1">Membrane</location>
        <topology evidence="1">Multi-pass membrane protein</topology>
    </subcellularLocation>
</comment>
<feature type="transmembrane region" description="Helical" evidence="6">
    <location>
        <begin position="275"/>
        <end position="298"/>
    </location>
</feature>
<name>A0A9Q1CB64_HOLLE</name>
<feature type="compositionally biased region" description="Polar residues" evidence="5">
    <location>
        <begin position="7"/>
        <end position="20"/>
    </location>
</feature>
<evidence type="ECO:0000256" key="5">
    <source>
        <dbReference type="SAM" id="MobiDB-lite"/>
    </source>
</evidence>
<feature type="region of interest" description="Disordered" evidence="5">
    <location>
        <begin position="1"/>
        <end position="20"/>
    </location>
</feature>
<feature type="transmembrane region" description="Helical" evidence="6">
    <location>
        <begin position="197"/>
        <end position="218"/>
    </location>
</feature>